<feature type="non-terminal residue" evidence="15">
    <location>
        <position position="154"/>
    </location>
</feature>
<evidence type="ECO:0000313" key="16">
    <source>
        <dbReference type="Proteomes" id="UP001174691"/>
    </source>
</evidence>
<organism evidence="15 16">
    <name type="scientific">Coniochaeta hoffmannii</name>
    <dbReference type="NCBI Taxonomy" id="91930"/>
    <lineage>
        <taxon>Eukaryota</taxon>
        <taxon>Fungi</taxon>
        <taxon>Dikarya</taxon>
        <taxon>Ascomycota</taxon>
        <taxon>Pezizomycotina</taxon>
        <taxon>Sordariomycetes</taxon>
        <taxon>Sordariomycetidae</taxon>
        <taxon>Coniochaetales</taxon>
        <taxon>Coniochaetaceae</taxon>
        <taxon>Coniochaeta</taxon>
    </lineage>
</organism>
<evidence type="ECO:0000256" key="5">
    <source>
        <dbReference type="ARBA" id="ARBA00015035"/>
    </source>
</evidence>
<keyword evidence="7" id="KW-0521">NADP</keyword>
<evidence type="ECO:0000256" key="4">
    <source>
        <dbReference type="ARBA" id="ARBA00012851"/>
    </source>
</evidence>
<comment type="catalytic activity">
    <reaction evidence="12">
        <text>2,5-diamino-6-(1-D-ribitylamino)pyrimidin-4(3H)-one 5'-phosphate + NADP(+) = 2,5-diamino-6-(1-D-ribosylamino)pyrimidin-4(3H)-one 5'-phosphate + NADPH + H(+)</text>
        <dbReference type="Rhea" id="RHEA:27278"/>
        <dbReference type="ChEBI" id="CHEBI:15378"/>
        <dbReference type="ChEBI" id="CHEBI:57783"/>
        <dbReference type="ChEBI" id="CHEBI:58349"/>
        <dbReference type="ChEBI" id="CHEBI:58890"/>
        <dbReference type="ChEBI" id="CHEBI:59545"/>
        <dbReference type="EC" id="1.1.1.302"/>
    </reaction>
</comment>
<evidence type="ECO:0000256" key="7">
    <source>
        <dbReference type="ARBA" id="ARBA00022857"/>
    </source>
</evidence>
<evidence type="ECO:0000256" key="3">
    <source>
        <dbReference type="ARBA" id="ARBA00009723"/>
    </source>
</evidence>
<evidence type="ECO:0000256" key="10">
    <source>
        <dbReference type="ARBA" id="ARBA00031630"/>
    </source>
</evidence>
<keyword evidence="8" id="KW-0560">Oxidoreductase</keyword>
<dbReference type="InterPro" id="IPR050765">
    <property type="entry name" value="Riboflavin_Biosynth_HTPR"/>
</dbReference>
<dbReference type="PANTHER" id="PTHR38011">
    <property type="entry name" value="DIHYDROFOLATE REDUCTASE FAMILY PROTEIN (AFU_ORTHOLOGUE AFUA_8G06820)"/>
    <property type="match status" value="1"/>
</dbReference>
<dbReference type="InterPro" id="IPR024072">
    <property type="entry name" value="DHFR-like_dom_sf"/>
</dbReference>
<evidence type="ECO:0000256" key="11">
    <source>
        <dbReference type="ARBA" id="ARBA00047550"/>
    </source>
</evidence>
<dbReference type="EC" id="1.1.1.302" evidence="4"/>
<dbReference type="PANTHER" id="PTHR38011:SF7">
    <property type="entry name" value="2,5-DIAMINO-6-RIBOSYLAMINO-4(3H)-PYRIMIDINONE 5'-PHOSPHATE REDUCTASE"/>
    <property type="match status" value="1"/>
</dbReference>
<evidence type="ECO:0000259" key="14">
    <source>
        <dbReference type="Pfam" id="PF01872"/>
    </source>
</evidence>
<gene>
    <name evidence="15" type="ORF">NKR19_g8626</name>
</gene>
<keyword evidence="16" id="KW-1185">Reference proteome</keyword>
<evidence type="ECO:0000313" key="15">
    <source>
        <dbReference type="EMBL" id="KAJ9134548.1"/>
    </source>
</evidence>
<dbReference type="SUPFAM" id="SSF53597">
    <property type="entry name" value="Dihydrofolate reductase-like"/>
    <property type="match status" value="1"/>
</dbReference>
<sequence>MAPPPLSFPPDLAAPLTPYLPSPGSPSRRRPHVTLSFATSLDSAISLRPGTQTILSGPESKAMTHHLRSLHSAILVGAGTAVADDPGLNCRIGGCTSQPRPLVLDPNARWGVGSSSKVVMLAAAGQGLGPYIVVRKGAAVPEERRRVVEGVGGK</sequence>
<accession>A0AA38VC11</accession>
<dbReference type="Gene3D" id="3.40.430.10">
    <property type="entry name" value="Dihydrofolate Reductase, subunit A"/>
    <property type="match status" value="1"/>
</dbReference>
<reference evidence="15" key="1">
    <citation type="submission" date="2022-07" db="EMBL/GenBank/DDBJ databases">
        <title>Fungi with potential for degradation of polypropylene.</title>
        <authorList>
            <person name="Gostincar C."/>
        </authorList>
    </citation>
    <scope>NUCLEOTIDE SEQUENCE</scope>
    <source>
        <strain evidence="15">EXF-13287</strain>
    </source>
</reference>
<proteinExistence type="inferred from homology"/>
<dbReference type="Pfam" id="PF01872">
    <property type="entry name" value="RibD_C"/>
    <property type="match status" value="1"/>
</dbReference>
<evidence type="ECO:0000256" key="6">
    <source>
        <dbReference type="ARBA" id="ARBA00022619"/>
    </source>
</evidence>
<evidence type="ECO:0000256" key="9">
    <source>
        <dbReference type="ARBA" id="ARBA00030073"/>
    </source>
</evidence>
<name>A0AA38VC11_9PEZI</name>
<comment type="function">
    <text evidence="1">Catalyzes an early step in riboflavin biosynthesis, the NADPH-dependent reduction of the ribose side chain of 2,5-diamino-6-ribosylamino-4(3H)-pyrimidinone 5'-phosphate, yielding 2,5-diamino-6-ribitylamino-4(3H)-pyrimidinone 5'-phosphate.</text>
</comment>
<feature type="region of interest" description="Disordered" evidence="13">
    <location>
        <begin position="1"/>
        <end position="30"/>
    </location>
</feature>
<dbReference type="GO" id="GO:0008703">
    <property type="term" value="F:5-amino-6-(5-phosphoribosylamino)uracil reductase activity"/>
    <property type="evidence" value="ECO:0007669"/>
    <property type="project" value="InterPro"/>
</dbReference>
<evidence type="ECO:0000256" key="12">
    <source>
        <dbReference type="ARBA" id="ARBA00049020"/>
    </source>
</evidence>
<dbReference type="AlphaFoldDB" id="A0AA38VC11"/>
<evidence type="ECO:0000256" key="2">
    <source>
        <dbReference type="ARBA" id="ARBA00005104"/>
    </source>
</evidence>
<keyword evidence="6" id="KW-0686">Riboflavin biosynthesis</keyword>
<dbReference type="GO" id="GO:0009231">
    <property type="term" value="P:riboflavin biosynthetic process"/>
    <property type="evidence" value="ECO:0007669"/>
    <property type="project" value="UniProtKB-KW"/>
</dbReference>
<evidence type="ECO:0000256" key="8">
    <source>
        <dbReference type="ARBA" id="ARBA00023002"/>
    </source>
</evidence>
<comment type="catalytic activity">
    <reaction evidence="11">
        <text>2,5-diamino-6-(1-D-ribitylamino)pyrimidin-4(3H)-one 5'-phosphate + NAD(+) = 2,5-diamino-6-(1-D-ribosylamino)pyrimidin-4(3H)-one 5'-phosphate + NADH + H(+)</text>
        <dbReference type="Rhea" id="RHEA:27274"/>
        <dbReference type="ChEBI" id="CHEBI:15378"/>
        <dbReference type="ChEBI" id="CHEBI:57540"/>
        <dbReference type="ChEBI" id="CHEBI:57945"/>
        <dbReference type="ChEBI" id="CHEBI:58890"/>
        <dbReference type="ChEBI" id="CHEBI:59545"/>
        <dbReference type="EC" id="1.1.1.302"/>
    </reaction>
</comment>
<dbReference type="EMBL" id="JANBVN010000180">
    <property type="protein sequence ID" value="KAJ9134548.1"/>
    <property type="molecule type" value="Genomic_DNA"/>
</dbReference>
<protein>
    <recommendedName>
        <fullName evidence="5">2,5-diamino-6-ribosylamino-4(3H)-pyrimidinone 5'-phosphate reductase</fullName>
        <ecNumber evidence="4">1.1.1.302</ecNumber>
    </recommendedName>
    <alternativeName>
        <fullName evidence="10">2,5-diamino-6-(5-phospho-D-ribosylamino)pyrimidin-4(3H)-one reductase</fullName>
    </alternativeName>
    <alternativeName>
        <fullName evidence="9">2,5-diamino-6-ribitylamino-4(3H)-pyrimidinone 5'-phosphate synthase</fullName>
    </alternativeName>
</protein>
<evidence type="ECO:0000256" key="13">
    <source>
        <dbReference type="SAM" id="MobiDB-lite"/>
    </source>
</evidence>
<evidence type="ECO:0000256" key="1">
    <source>
        <dbReference type="ARBA" id="ARBA00003555"/>
    </source>
</evidence>
<dbReference type="InterPro" id="IPR002734">
    <property type="entry name" value="RibDG_C"/>
</dbReference>
<feature type="domain" description="Bacterial bifunctional deaminase-reductase C-terminal" evidence="14">
    <location>
        <begin position="31"/>
        <end position="110"/>
    </location>
</feature>
<comment type="pathway">
    <text evidence="2">Cofactor biosynthesis; riboflavin biosynthesis.</text>
</comment>
<dbReference type="Proteomes" id="UP001174691">
    <property type="component" value="Unassembled WGS sequence"/>
</dbReference>
<comment type="caution">
    <text evidence="15">The sequence shown here is derived from an EMBL/GenBank/DDBJ whole genome shotgun (WGS) entry which is preliminary data.</text>
</comment>
<comment type="similarity">
    <text evidence="3">Belongs to the HTP reductase family.</text>
</comment>